<comment type="caution">
    <text evidence="2">The sequence shown here is derived from an EMBL/GenBank/DDBJ whole genome shotgun (WGS) entry which is preliminary data.</text>
</comment>
<dbReference type="AlphaFoldDB" id="A0A3M7SWM7"/>
<protein>
    <submittedName>
        <fullName evidence="2">Zinc finger BED domain-containing 4-like</fullName>
    </submittedName>
</protein>
<accession>A0A3M7SWM7</accession>
<dbReference type="Proteomes" id="UP000276133">
    <property type="component" value="Unassembled WGS sequence"/>
</dbReference>
<evidence type="ECO:0000259" key="1">
    <source>
        <dbReference type="Pfam" id="PF05699"/>
    </source>
</evidence>
<feature type="domain" description="HAT C-terminal dimerisation" evidence="1">
    <location>
        <begin position="40"/>
        <end position="108"/>
    </location>
</feature>
<name>A0A3M7SWM7_BRAPC</name>
<dbReference type="InterPro" id="IPR008906">
    <property type="entry name" value="HATC_C_dom"/>
</dbReference>
<sequence>MLDHIKTTHPEYLENIEINENSDYDEEMEQVDLEIVRYNSEPSKIVQPLEYWQPNHKSCPILYHVVQHLFCIPATSFPVEQLYSHTGNTLYNRRNILSPDKLDKIMTVFYSFLIESFIYSNFGIK</sequence>
<dbReference type="OrthoDB" id="117690at2759"/>
<keyword evidence="3" id="KW-1185">Reference proteome</keyword>
<dbReference type="InterPro" id="IPR012337">
    <property type="entry name" value="RNaseH-like_sf"/>
</dbReference>
<organism evidence="2 3">
    <name type="scientific">Brachionus plicatilis</name>
    <name type="common">Marine rotifer</name>
    <name type="synonym">Brachionus muelleri</name>
    <dbReference type="NCBI Taxonomy" id="10195"/>
    <lineage>
        <taxon>Eukaryota</taxon>
        <taxon>Metazoa</taxon>
        <taxon>Spiralia</taxon>
        <taxon>Gnathifera</taxon>
        <taxon>Rotifera</taxon>
        <taxon>Eurotatoria</taxon>
        <taxon>Monogononta</taxon>
        <taxon>Pseudotrocha</taxon>
        <taxon>Ploima</taxon>
        <taxon>Brachionidae</taxon>
        <taxon>Brachionus</taxon>
    </lineage>
</organism>
<reference evidence="2 3" key="1">
    <citation type="journal article" date="2018" name="Sci. Rep.">
        <title>Genomic signatures of local adaptation to the degree of environmental predictability in rotifers.</title>
        <authorList>
            <person name="Franch-Gras L."/>
            <person name="Hahn C."/>
            <person name="Garcia-Roger E.M."/>
            <person name="Carmona M.J."/>
            <person name="Serra M."/>
            <person name="Gomez A."/>
        </authorList>
    </citation>
    <scope>NUCLEOTIDE SEQUENCE [LARGE SCALE GENOMIC DNA]</scope>
    <source>
        <strain evidence="2">HYR1</strain>
    </source>
</reference>
<evidence type="ECO:0000313" key="3">
    <source>
        <dbReference type="Proteomes" id="UP000276133"/>
    </source>
</evidence>
<dbReference type="GO" id="GO:0046983">
    <property type="term" value="F:protein dimerization activity"/>
    <property type="evidence" value="ECO:0007669"/>
    <property type="project" value="InterPro"/>
</dbReference>
<dbReference type="SUPFAM" id="SSF53098">
    <property type="entry name" value="Ribonuclease H-like"/>
    <property type="match status" value="1"/>
</dbReference>
<proteinExistence type="predicted"/>
<dbReference type="Pfam" id="PF05699">
    <property type="entry name" value="Dimer_Tnp_hAT"/>
    <property type="match status" value="1"/>
</dbReference>
<dbReference type="EMBL" id="REGN01000678">
    <property type="protein sequence ID" value="RNA40079.1"/>
    <property type="molecule type" value="Genomic_DNA"/>
</dbReference>
<gene>
    <name evidence="2" type="ORF">BpHYR1_041868</name>
</gene>
<evidence type="ECO:0000313" key="2">
    <source>
        <dbReference type="EMBL" id="RNA40079.1"/>
    </source>
</evidence>